<reference evidence="1" key="1">
    <citation type="submission" date="2007-10" db="EMBL/GenBank/DDBJ databases">
        <title>Complete sequence of Salinispora arenicola CNS-205.</title>
        <authorList>
            <consortium name="US DOE Joint Genome Institute"/>
            <person name="Copeland A."/>
            <person name="Lucas S."/>
            <person name="Lapidus A."/>
            <person name="Barry K."/>
            <person name="Glavina del Rio T."/>
            <person name="Dalin E."/>
            <person name="Tice H."/>
            <person name="Pitluck S."/>
            <person name="Foster B."/>
            <person name="Schmutz J."/>
            <person name="Larimer F."/>
            <person name="Land M."/>
            <person name="Hauser L."/>
            <person name="Kyrpides N."/>
            <person name="Ivanova N."/>
            <person name="Jensen P.R."/>
            <person name="Moore B.S."/>
            <person name="Penn K."/>
            <person name="Jenkins C."/>
            <person name="Udwary D."/>
            <person name="Xiang L."/>
            <person name="Gontang E."/>
            <person name="Richardson P."/>
        </authorList>
    </citation>
    <scope>NUCLEOTIDE SEQUENCE [LARGE SCALE GENOMIC DNA]</scope>
    <source>
        <strain evidence="1">CNS-205</strain>
    </source>
</reference>
<gene>
    <name evidence="1" type="ordered locus">Sare_3667</name>
</gene>
<dbReference type="HOGENOM" id="CLU_2119358_0_0_11"/>
<dbReference type="KEGG" id="saq:Sare_3667"/>
<dbReference type="STRING" id="391037.Sare_3667"/>
<sequence length="114" mass="12374">MSPARLHAWADLARRNPELLIGLVLAGREVAFESENSTRREPRVVWRPIAGHPLRKTISGAWPTHSPHPAAEQVAQIAAETFNDAAPALLAISVPEVARPWSVVFTSHEASTGT</sequence>
<accession>A8LZA3</accession>
<name>A8LZA3_SALAI</name>
<protein>
    <submittedName>
        <fullName evidence="1">Uncharacterized protein</fullName>
    </submittedName>
</protein>
<dbReference type="EMBL" id="CP000850">
    <property type="protein sequence ID" value="ABV99463.1"/>
    <property type="molecule type" value="Genomic_DNA"/>
</dbReference>
<dbReference type="eggNOG" id="COG0583">
    <property type="taxonomic scope" value="Bacteria"/>
</dbReference>
<dbReference type="AlphaFoldDB" id="A8LZA3"/>
<evidence type="ECO:0000313" key="1">
    <source>
        <dbReference type="EMBL" id="ABV99463.1"/>
    </source>
</evidence>
<proteinExistence type="predicted"/>
<organism evidence="1">
    <name type="scientific">Salinispora arenicola (strain CNS-205)</name>
    <dbReference type="NCBI Taxonomy" id="391037"/>
    <lineage>
        <taxon>Bacteria</taxon>
        <taxon>Bacillati</taxon>
        <taxon>Actinomycetota</taxon>
        <taxon>Actinomycetes</taxon>
        <taxon>Micromonosporales</taxon>
        <taxon>Micromonosporaceae</taxon>
        <taxon>Salinispora</taxon>
    </lineage>
</organism>